<dbReference type="EMBL" id="KX237515">
    <property type="protein sequence ID" value="AOZ65266.1"/>
    <property type="molecule type" value="Genomic_DNA"/>
</dbReference>
<reference evidence="1 2" key="1">
    <citation type="submission" date="2016-05" db="EMBL/GenBank/DDBJ databases">
        <title>Complete genome sequence of bacteriophage vB_KpnS_KpV522 lytic for Klebsiella pneumoniae.</title>
        <authorList>
            <person name="Komisarova E.V."/>
            <person name="Krasilnikova V.M."/>
            <person name="Kislichkina A.A."/>
            <person name="Myakinina V.P."/>
            <person name="Volozhantsev N.V."/>
        </authorList>
    </citation>
    <scope>NUCLEOTIDE SEQUENCE [LARGE SCALE GENOMIC DNA]</scope>
</reference>
<organism evidence="1 2">
    <name type="scientific">Klebsiella phage vB_KpnS_KpV522</name>
    <dbReference type="NCBI Taxonomy" id="1912320"/>
    <lineage>
        <taxon>Viruses</taxon>
        <taxon>Duplodnaviria</taxon>
        <taxon>Heunggongvirae</taxon>
        <taxon>Uroviricota</taxon>
        <taxon>Caudoviricetes</taxon>
        <taxon>Drexlerviridae</taxon>
        <taxon>Webervirus</taxon>
        <taxon>Webervirus KpV522</taxon>
    </lineage>
</organism>
<protein>
    <submittedName>
        <fullName evidence="1">Putative membrane protein</fullName>
    </submittedName>
</protein>
<sequence>MIDCDCFILRNVMMECFMMCNELHRCMHYAHNLPFESCQNCACVSPTFRACGNVGEEKSYLKIAQKVTNISL</sequence>
<name>A0A1I9SEI9_9CAUD</name>
<proteinExistence type="predicted"/>
<evidence type="ECO:0000313" key="1">
    <source>
        <dbReference type="EMBL" id="AOZ65266.1"/>
    </source>
</evidence>
<evidence type="ECO:0000313" key="2">
    <source>
        <dbReference type="Proteomes" id="UP000224200"/>
    </source>
</evidence>
<keyword evidence="2" id="KW-1185">Reference proteome</keyword>
<gene>
    <name evidence="1" type="ORF">kpv522_01</name>
</gene>
<dbReference type="Proteomes" id="UP000224200">
    <property type="component" value="Segment"/>
</dbReference>
<accession>A0A1I9SEI9</accession>